<dbReference type="Pfam" id="PF01709">
    <property type="entry name" value="Transcrip_reg"/>
    <property type="match status" value="1"/>
</dbReference>
<proteinExistence type="inferred from homology"/>
<dbReference type="FunFam" id="1.10.10.200:FF:000002">
    <property type="entry name" value="Probable transcriptional regulatory protein CLM62_37755"/>
    <property type="match status" value="1"/>
</dbReference>
<dbReference type="FunFam" id="3.30.70.980:FF:000002">
    <property type="entry name" value="Probable transcriptional regulatory protein YebC"/>
    <property type="match status" value="1"/>
</dbReference>
<dbReference type="NCBIfam" id="NF001030">
    <property type="entry name" value="PRK00110.1"/>
    <property type="match status" value="1"/>
</dbReference>
<feature type="domain" description="TACO1/YebC-like second and third" evidence="7">
    <location>
        <begin position="82"/>
        <end position="237"/>
    </location>
</feature>
<evidence type="ECO:0000256" key="3">
    <source>
        <dbReference type="ARBA" id="ARBA00023015"/>
    </source>
</evidence>
<keyword evidence="4 6" id="KW-0238">DNA-binding</keyword>
<dbReference type="PANTHER" id="PTHR12532">
    <property type="entry name" value="TRANSLATIONAL ACTIVATOR OF CYTOCHROME C OXIDASE 1"/>
    <property type="match status" value="1"/>
</dbReference>
<dbReference type="HOGENOM" id="CLU_062974_2_2_0"/>
<comment type="similarity">
    <text evidence="1 6">Belongs to the TACO1 family.</text>
</comment>
<evidence type="ECO:0000256" key="4">
    <source>
        <dbReference type="ARBA" id="ARBA00023125"/>
    </source>
</evidence>
<dbReference type="Proteomes" id="UP000030661">
    <property type="component" value="Unassembled WGS sequence"/>
</dbReference>
<dbReference type="PANTHER" id="PTHR12532:SF6">
    <property type="entry name" value="TRANSCRIPTIONAL REGULATORY PROTEIN YEBC-RELATED"/>
    <property type="match status" value="1"/>
</dbReference>
<keyword evidence="3 6" id="KW-0805">Transcription regulation</keyword>
<keyword evidence="10" id="KW-1185">Reference proteome</keyword>
<organism evidence="9">
    <name type="scientific">Vecturithrix granuli</name>
    <dbReference type="NCBI Taxonomy" id="1499967"/>
    <lineage>
        <taxon>Bacteria</taxon>
        <taxon>Candidatus Moduliflexota</taxon>
        <taxon>Candidatus Vecturitrichia</taxon>
        <taxon>Candidatus Vecturitrichales</taxon>
        <taxon>Candidatus Vecturitrichaceae</taxon>
        <taxon>Candidatus Vecturithrix</taxon>
    </lineage>
</organism>
<dbReference type="HAMAP" id="MF_00693">
    <property type="entry name" value="Transcrip_reg_TACO1"/>
    <property type="match status" value="1"/>
</dbReference>
<evidence type="ECO:0000256" key="2">
    <source>
        <dbReference type="ARBA" id="ARBA00022490"/>
    </source>
</evidence>
<dbReference type="STRING" id="1499967.U27_04202"/>
<dbReference type="NCBIfam" id="NF009044">
    <property type="entry name" value="PRK12378.1"/>
    <property type="match status" value="1"/>
</dbReference>
<evidence type="ECO:0000256" key="6">
    <source>
        <dbReference type="HAMAP-Rule" id="MF_00693"/>
    </source>
</evidence>
<gene>
    <name evidence="9" type="ORF">U27_04202</name>
</gene>
<dbReference type="InterPro" id="IPR026564">
    <property type="entry name" value="Transcrip_reg_TACO1-like_dom3"/>
</dbReference>
<dbReference type="NCBIfam" id="TIGR01033">
    <property type="entry name" value="YebC/PmpR family DNA-binding transcriptional regulator"/>
    <property type="match status" value="1"/>
</dbReference>
<dbReference type="InterPro" id="IPR017856">
    <property type="entry name" value="Integrase-like_N"/>
</dbReference>
<dbReference type="Pfam" id="PF20772">
    <property type="entry name" value="TACO1_YebC_N"/>
    <property type="match status" value="1"/>
</dbReference>
<reference evidence="9" key="1">
    <citation type="journal article" date="2015" name="PeerJ">
        <title>First genomic representation of candidate bacterial phylum KSB3 points to enhanced environmental sensing as a trigger of wastewater bulking.</title>
        <authorList>
            <person name="Sekiguchi Y."/>
            <person name="Ohashi A."/>
            <person name="Parks D.H."/>
            <person name="Yamauchi T."/>
            <person name="Tyson G.W."/>
            <person name="Hugenholtz P."/>
        </authorList>
    </citation>
    <scope>NUCLEOTIDE SEQUENCE [LARGE SCALE GENOMIC DNA]</scope>
</reference>
<evidence type="ECO:0000313" key="9">
    <source>
        <dbReference type="EMBL" id="GAK57237.1"/>
    </source>
</evidence>
<evidence type="ECO:0000313" key="10">
    <source>
        <dbReference type="Proteomes" id="UP000030661"/>
    </source>
</evidence>
<protein>
    <recommendedName>
        <fullName evidence="6">Probable transcriptional regulatory protein U27_04202</fullName>
    </recommendedName>
</protein>
<dbReference type="Gene3D" id="1.10.10.200">
    <property type="match status" value="1"/>
</dbReference>
<dbReference type="eggNOG" id="COG0217">
    <property type="taxonomic scope" value="Bacteria"/>
</dbReference>
<dbReference type="AlphaFoldDB" id="A0A081BY32"/>
<dbReference type="SUPFAM" id="SSF75625">
    <property type="entry name" value="YebC-like"/>
    <property type="match status" value="1"/>
</dbReference>
<dbReference type="InterPro" id="IPR048300">
    <property type="entry name" value="TACO1_YebC-like_2nd/3rd_dom"/>
</dbReference>
<comment type="subcellular location">
    <subcellularLocation>
        <location evidence="6">Cytoplasm</location>
    </subcellularLocation>
</comment>
<keyword evidence="5 6" id="KW-0804">Transcription</keyword>
<evidence type="ECO:0000256" key="1">
    <source>
        <dbReference type="ARBA" id="ARBA00008724"/>
    </source>
</evidence>
<dbReference type="GO" id="GO:0005829">
    <property type="term" value="C:cytosol"/>
    <property type="evidence" value="ECO:0007669"/>
    <property type="project" value="TreeGrafter"/>
</dbReference>
<dbReference type="EMBL" id="DF820465">
    <property type="protein sequence ID" value="GAK57237.1"/>
    <property type="molecule type" value="Genomic_DNA"/>
</dbReference>
<dbReference type="GO" id="GO:0006355">
    <property type="term" value="P:regulation of DNA-templated transcription"/>
    <property type="evidence" value="ECO:0007669"/>
    <property type="project" value="UniProtKB-UniRule"/>
</dbReference>
<name>A0A081BY32_VECG1</name>
<dbReference type="InterPro" id="IPR029072">
    <property type="entry name" value="YebC-like"/>
</dbReference>
<keyword evidence="2 6" id="KW-0963">Cytoplasm</keyword>
<feature type="domain" description="TACO1/YebC-like N-terminal" evidence="8">
    <location>
        <begin position="5"/>
        <end position="76"/>
    </location>
</feature>
<sequence length="249" mass="27152">MSGHSKWHSIKHKKAKVDAQRGKIFTRVIKELTVAARMGGGDPESNSRLRTAVAAAKAANMPADNIERAIKKGTGELPGVSYEEITYEGYGPAGVAIMVDVMTDNKNRTVAEIRHVMSRNGGNLGANGCVAWMFHKKGVITVEGEDLDEDELLEIALEAGADDMKNEDGVFEIITNPSAFEDVRSVLEEKGIPMTSAALTMVPENTVKVEEKEAAKVLRLMDALENHDDVQNVYANFDIPEDVLAKLEE</sequence>
<evidence type="ECO:0000259" key="8">
    <source>
        <dbReference type="Pfam" id="PF20772"/>
    </source>
</evidence>
<dbReference type="Gene3D" id="3.30.70.980">
    <property type="match status" value="2"/>
</dbReference>
<evidence type="ECO:0000256" key="5">
    <source>
        <dbReference type="ARBA" id="ARBA00023163"/>
    </source>
</evidence>
<dbReference type="InterPro" id="IPR049083">
    <property type="entry name" value="TACO1_YebC_N"/>
</dbReference>
<dbReference type="GO" id="GO:0003677">
    <property type="term" value="F:DNA binding"/>
    <property type="evidence" value="ECO:0007669"/>
    <property type="project" value="UniProtKB-UniRule"/>
</dbReference>
<evidence type="ECO:0000259" key="7">
    <source>
        <dbReference type="Pfam" id="PF01709"/>
    </source>
</evidence>
<accession>A0A081BY32</accession>
<dbReference type="InterPro" id="IPR002876">
    <property type="entry name" value="Transcrip_reg_TACO1-like"/>
</dbReference>